<comment type="caution">
    <text evidence="1">The sequence shown here is derived from an EMBL/GenBank/DDBJ whole genome shotgun (WGS) entry which is preliminary data.</text>
</comment>
<proteinExistence type="predicted"/>
<organism evidence="1 2">
    <name type="scientific">Streptomyces gottesmaniae</name>
    <dbReference type="NCBI Taxonomy" id="3075518"/>
    <lineage>
        <taxon>Bacteria</taxon>
        <taxon>Bacillati</taxon>
        <taxon>Actinomycetota</taxon>
        <taxon>Actinomycetes</taxon>
        <taxon>Kitasatosporales</taxon>
        <taxon>Streptomycetaceae</taxon>
        <taxon>Streptomyces</taxon>
    </lineage>
</organism>
<name>A0ABU2ZCU6_9ACTN</name>
<keyword evidence="2" id="KW-1185">Reference proteome</keyword>
<protein>
    <submittedName>
        <fullName evidence="1">Uncharacterized protein</fullName>
    </submittedName>
</protein>
<sequence length="70" mass="7971">MPPKCAVCPPDPYSGRAIDEFTLVYFRETRTYDDDWVGHPENAVWFCAEHVRLTEGLTGLTAGEALERIR</sequence>
<dbReference type="RefSeq" id="WP_033526797.1">
    <property type="nucleotide sequence ID" value="NZ_JAVRFJ010000068.1"/>
</dbReference>
<dbReference type="Proteomes" id="UP001180737">
    <property type="component" value="Unassembled WGS sequence"/>
</dbReference>
<evidence type="ECO:0000313" key="1">
    <source>
        <dbReference type="EMBL" id="MDT0574171.1"/>
    </source>
</evidence>
<reference evidence="1" key="1">
    <citation type="submission" date="2024-05" db="EMBL/GenBank/DDBJ databases">
        <title>30 novel species of actinomycetes from the DSMZ collection.</title>
        <authorList>
            <person name="Nouioui I."/>
        </authorList>
    </citation>
    <scope>NUCLEOTIDE SEQUENCE</scope>
    <source>
        <strain evidence="1">DSM 3412</strain>
    </source>
</reference>
<evidence type="ECO:0000313" key="2">
    <source>
        <dbReference type="Proteomes" id="UP001180737"/>
    </source>
</evidence>
<dbReference type="EMBL" id="JAVRFJ010000068">
    <property type="protein sequence ID" value="MDT0574171.1"/>
    <property type="molecule type" value="Genomic_DNA"/>
</dbReference>
<gene>
    <name evidence="1" type="ORF">RM704_43130</name>
</gene>
<accession>A0ABU2ZCU6</accession>